<organism evidence="1 2">
    <name type="scientific">Manihot esculenta</name>
    <name type="common">Cassava</name>
    <name type="synonym">Jatropha manihot</name>
    <dbReference type="NCBI Taxonomy" id="3983"/>
    <lineage>
        <taxon>Eukaryota</taxon>
        <taxon>Viridiplantae</taxon>
        <taxon>Streptophyta</taxon>
        <taxon>Embryophyta</taxon>
        <taxon>Tracheophyta</taxon>
        <taxon>Spermatophyta</taxon>
        <taxon>Magnoliopsida</taxon>
        <taxon>eudicotyledons</taxon>
        <taxon>Gunneridae</taxon>
        <taxon>Pentapetalae</taxon>
        <taxon>rosids</taxon>
        <taxon>fabids</taxon>
        <taxon>Malpighiales</taxon>
        <taxon>Euphorbiaceae</taxon>
        <taxon>Crotonoideae</taxon>
        <taxon>Manihoteae</taxon>
        <taxon>Manihot</taxon>
    </lineage>
</organism>
<protein>
    <submittedName>
        <fullName evidence="1">Uncharacterized protein</fullName>
    </submittedName>
</protein>
<dbReference type="Proteomes" id="UP000091857">
    <property type="component" value="Chromosome 4"/>
</dbReference>
<dbReference type="EMBL" id="CM004390">
    <property type="protein sequence ID" value="KAG8656291.1"/>
    <property type="molecule type" value="Genomic_DNA"/>
</dbReference>
<gene>
    <name evidence="1" type="ORF">MANES_04G116050v8</name>
</gene>
<evidence type="ECO:0000313" key="1">
    <source>
        <dbReference type="EMBL" id="KAG8656291.1"/>
    </source>
</evidence>
<comment type="caution">
    <text evidence="1">The sequence shown here is derived from an EMBL/GenBank/DDBJ whole genome shotgun (WGS) entry which is preliminary data.</text>
</comment>
<sequence length="73" mass="8719">MFTIWWVATIACLSLAKHERHAMQPQRPHGDRPPHQQKRNREDEPLDSAEVVAPGLARRWRRLNRCVIHWFVD</sequence>
<keyword evidence="2" id="KW-1185">Reference proteome</keyword>
<evidence type="ECO:0000313" key="2">
    <source>
        <dbReference type="Proteomes" id="UP000091857"/>
    </source>
</evidence>
<proteinExistence type="predicted"/>
<reference evidence="2" key="1">
    <citation type="journal article" date="2016" name="Nat. Biotechnol.">
        <title>Sequencing wild and cultivated cassava and related species reveals extensive interspecific hybridization and genetic diversity.</title>
        <authorList>
            <person name="Bredeson J.V."/>
            <person name="Lyons J.B."/>
            <person name="Prochnik S.E."/>
            <person name="Wu G.A."/>
            <person name="Ha C.M."/>
            <person name="Edsinger-Gonzales E."/>
            <person name="Grimwood J."/>
            <person name="Schmutz J."/>
            <person name="Rabbi I.Y."/>
            <person name="Egesi C."/>
            <person name="Nauluvula P."/>
            <person name="Lebot V."/>
            <person name="Ndunguru J."/>
            <person name="Mkamilo G."/>
            <person name="Bart R.S."/>
            <person name="Setter T.L."/>
            <person name="Gleadow R.M."/>
            <person name="Kulakow P."/>
            <person name="Ferguson M.E."/>
            <person name="Rounsley S."/>
            <person name="Rokhsar D.S."/>
        </authorList>
    </citation>
    <scope>NUCLEOTIDE SEQUENCE [LARGE SCALE GENOMIC DNA]</scope>
    <source>
        <strain evidence="2">cv. AM560-2</strain>
    </source>
</reference>
<accession>A0ACB7HZP2</accession>
<name>A0ACB7HZP2_MANES</name>